<evidence type="ECO:0000313" key="5">
    <source>
        <dbReference type="EMBL" id="BAG23208.1"/>
    </source>
</evidence>
<dbReference type="GO" id="GO:0016712">
    <property type="term" value="F:oxidoreductase activity, acting on paired donors, with incorporation or reduction of molecular oxygen, reduced flavin or flavoprotein as one donor, and incorporation of one atom of oxygen"/>
    <property type="evidence" value="ECO:0007669"/>
    <property type="project" value="TreeGrafter"/>
</dbReference>
<dbReference type="Gene3D" id="1.20.140.10">
    <property type="entry name" value="Butyryl-CoA Dehydrogenase, subunit A, domain 3"/>
    <property type="match status" value="1"/>
</dbReference>
<feature type="domain" description="Acyl-CoA dehydrogenase/oxidase N-terminal" evidence="3">
    <location>
        <begin position="25"/>
        <end position="90"/>
    </location>
</feature>
<proteinExistence type="inferred from homology"/>
<evidence type="ECO:0000259" key="3">
    <source>
        <dbReference type="Pfam" id="PF02771"/>
    </source>
</evidence>
<dbReference type="Proteomes" id="UP000001685">
    <property type="component" value="Chromosome"/>
</dbReference>
<dbReference type="InterPro" id="IPR050741">
    <property type="entry name" value="Acyl-CoA_dehydrogenase"/>
</dbReference>
<dbReference type="InterPro" id="IPR046373">
    <property type="entry name" value="Acyl-CoA_Oxase/DH_mid-dom_sf"/>
</dbReference>
<dbReference type="Gene3D" id="1.10.540.10">
    <property type="entry name" value="Acyl-CoA dehydrogenase/oxidase, N-terminal domain"/>
    <property type="match status" value="1"/>
</dbReference>
<organism evidence="5 6">
    <name type="scientific">Streptomyces griseus subsp. griseus (strain JCM 4626 / CBS 651.72 / NBRC 13350 / KCC S-0626 / ISP 5235)</name>
    <dbReference type="NCBI Taxonomy" id="455632"/>
    <lineage>
        <taxon>Bacteria</taxon>
        <taxon>Bacillati</taxon>
        <taxon>Actinomycetota</taxon>
        <taxon>Actinomycetes</taxon>
        <taxon>Kitasatosporales</taxon>
        <taxon>Streptomycetaceae</taxon>
        <taxon>Streptomyces</taxon>
    </lineage>
</organism>
<dbReference type="GO" id="GO:0050660">
    <property type="term" value="F:flavin adenine dinucleotide binding"/>
    <property type="evidence" value="ECO:0007669"/>
    <property type="project" value="InterPro"/>
</dbReference>
<dbReference type="GO" id="GO:0005737">
    <property type="term" value="C:cytoplasm"/>
    <property type="evidence" value="ECO:0007669"/>
    <property type="project" value="TreeGrafter"/>
</dbReference>
<dbReference type="Pfam" id="PF08028">
    <property type="entry name" value="Acyl-CoA_dh_2"/>
    <property type="match status" value="1"/>
</dbReference>
<evidence type="ECO:0008006" key="7">
    <source>
        <dbReference type="Google" id="ProtNLM"/>
    </source>
</evidence>
<dbReference type="GO" id="GO:0003995">
    <property type="term" value="F:acyl-CoA dehydrogenase activity"/>
    <property type="evidence" value="ECO:0007669"/>
    <property type="project" value="TreeGrafter"/>
</dbReference>
<dbReference type="SUPFAM" id="SSF47203">
    <property type="entry name" value="Acyl-CoA dehydrogenase C-terminal domain-like"/>
    <property type="match status" value="1"/>
</dbReference>
<dbReference type="InterPro" id="IPR013786">
    <property type="entry name" value="AcylCoA_DH/ox_N"/>
</dbReference>
<sequence length="392" mass="41394">MKDEGSLSVDDVIERARGLVPLLRANAEKTERANAAVPENITALREAGLFRIPTPRSMGGLGLGLRAEVGVAAELARGCPSTGWLLMVNSAGRGLLQGMFPEDVVAEIYAADPDVSIANAGVGGVAAKAEGGYRLTADTAFASGCLHSAYTLVLLNSVTVDGEPQMALASVLVRTGDAEIKEVWDVAGMRGTGSNTVVSKDLFVADKHVAYHAIDPETGAPEGMGTSTHTLTASANVLAPLVGAAQGALDLIKESFDKGRPVFHTTHGAVADSPGARAWLAEATHHIDVAWRHLWLAVDQLEPALEQHVELSDEERTRIRMYVASAVREARQGLSKVMDLGGAGGFASANPLQRYFRDFETGSRHWTLNPFIALEDYGTALLGRAPLATIAL</sequence>
<dbReference type="AlphaFoldDB" id="B1W5Q1"/>
<gene>
    <name evidence="5" type="ordered locus">SGR_6379</name>
</gene>
<dbReference type="InterPro" id="IPR037069">
    <property type="entry name" value="AcylCoA_DH/ox_N_sf"/>
</dbReference>
<dbReference type="Pfam" id="PF02771">
    <property type="entry name" value="Acyl-CoA_dh_N"/>
    <property type="match status" value="1"/>
</dbReference>
<dbReference type="InterPro" id="IPR036250">
    <property type="entry name" value="AcylCo_DH-like_C"/>
</dbReference>
<reference evidence="6" key="1">
    <citation type="journal article" date="2008" name="J. Bacteriol.">
        <title>Genome sequence of the streptomycin-producing microorganism Streptomyces griseus IFO 13350.</title>
        <authorList>
            <person name="Ohnishi Y."/>
            <person name="Ishikawa J."/>
            <person name="Hara H."/>
            <person name="Suzuki H."/>
            <person name="Ikenoya M."/>
            <person name="Ikeda H."/>
            <person name="Yamashita A."/>
            <person name="Hattori M."/>
            <person name="Horinouchi S."/>
        </authorList>
    </citation>
    <scope>NUCLEOTIDE SEQUENCE [LARGE SCALE GENOMIC DNA]</scope>
    <source>
        <strain evidence="6">JCM 4626 / NBRC 13350</strain>
    </source>
</reference>
<comment type="similarity">
    <text evidence="2">Belongs to the HpaH/HsaA monooxygenase family.</text>
</comment>
<dbReference type="KEGG" id="sgr:SGR_6379"/>
<dbReference type="InterPro" id="IPR013107">
    <property type="entry name" value="Acyl-CoA_DH_C"/>
</dbReference>
<dbReference type="Gene3D" id="2.40.110.10">
    <property type="entry name" value="Butyryl-CoA Dehydrogenase, subunit A, domain 2"/>
    <property type="match status" value="1"/>
</dbReference>
<keyword evidence="1" id="KW-0560">Oxidoreductase</keyword>
<dbReference type="InterPro" id="IPR009100">
    <property type="entry name" value="AcylCoA_DH/oxidase_NM_dom_sf"/>
</dbReference>
<dbReference type="PIRSF" id="PIRSF016578">
    <property type="entry name" value="HsaA"/>
    <property type="match status" value="1"/>
</dbReference>
<dbReference type="EMBL" id="AP009493">
    <property type="protein sequence ID" value="BAG23208.1"/>
    <property type="molecule type" value="Genomic_DNA"/>
</dbReference>
<feature type="domain" description="Acyl-CoA dehydrogenase C-terminal" evidence="4">
    <location>
        <begin position="239"/>
        <end position="369"/>
    </location>
</feature>
<name>B1W5Q1_STRGG</name>
<evidence type="ECO:0000256" key="2">
    <source>
        <dbReference type="ARBA" id="ARBA00049661"/>
    </source>
</evidence>
<evidence type="ECO:0000256" key="1">
    <source>
        <dbReference type="ARBA" id="ARBA00023002"/>
    </source>
</evidence>
<dbReference type="SUPFAM" id="SSF56645">
    <property type="entry name" value="Acyl-CoA dehydrogenase NM domain-like"/>
    <property type="match status" value="1"/>
</dbReference>
<evidence type="ECO:0000259" key="4">
    <source>
        <dbReference type="Pfam" id="PF08028"/>
    </source>
</evidence>
<protein>
    <recommendedName>
        <fullName evidence="7">Acyl-CoA dehydrogenase</fullName>
    </recommendedName>
</protein>
<evidence type="ECO:0000313" key="6">
    <source>
        <dbReference type="Proteomes" id="UP000001685"/>
    </source>
</evidence>
<dbReference type="eggNOG" id="COG1960">
    <property type="taxonomic scope" value="Bacteria"/>
</dbReference>
<dbReference type="PANTHER" id="PTHR48083:SF19">
    <property type="entry name" value="FLAVIN-DEPENDENT MONOOXYGENASE, OXYGENASE SUBUNIT HSAA"/>
    <property type="match status" value="1"/>
</dbReference>
<dbReference type="GO" id="GO:0033539">
    <property type="term" value="P:fatty acid beta-oxidation using acyl-CoA dehydrogenase"/>
    <property type="evidence" value="ECO:0007669"/>
    <property type="project" value="TreeGrafter"/>
</dbReference>
<dbReference type="HOGENOM" id="CLU_018204_2_0_11"/>
<dbReference type="PANTHER" id="PTHR48083">
    <property type="entry name" value="MEDIUM-CHAIN SPECIFIC ACYL-COA DEHYDROGENASE, MITOCHONDRIAL-RELATED"/>
    <property type="match status" value="1"/>
</dbReference>
<accession>B1W5Q1</accession>